<dbReference type="EMBL" id="QGKV02000649">
    <property type="protein sequence ID" value="KAF3578569.1"/>
    <property type="molecule type" value="Genomic_DNA"/>
</dbReference>
<reference evidence="2 3" key="1">
    <citation type="journal article" date="2020" name="BMC Genomics">
        <title>Intraspecific diversification of the crop wild relative Brassica cretica Lam. using demographic model selection.</title>
        <authorList>
            <person name="Kioukis A."/>
            <person name="Michalopoulou V.A."/>
            <person name="Briers L."/>
            <person name="Pirintsos S."/>
            <person name="Studholme D.J."/>
            <person name="Pavlidis P."/>
            <person name="Sarris P.F."/>
        </authorList>
    </citation>
    <scope>NUCLEOTIDE SEQUENCE [LARGE SCALE GENOMIC DNA]</scope>
    <source>
        <strain evidence="3">cv. PFS-1207/04</strain>
    </source>
</reference>
<protein>
    <recommendedName>
        <fullName evidence="4">BHLH domain-containing protein</fullName>
    </recommendedName>
</protein>
<feature type="region of interest" description="Disordered" evidence="1">
    <location>
        <begin position="83"/>
        <end position="152"/>
    </location>
</feature>
<evidence type="ECO:0000313" key="2">
    <source>
        <dbReference type="EMBL" id="KAF3578569.1"/>
    </source>
</evidence>
<feature type="compositionally biased region" description="Low complexity" evidence="1">
    <location>
        <begin position="115"/>
        <end position="124"/>
    </location>
</feature>
<evidence type="ECO:0008006" key="4">
    <source>
        <dbReference type="Google" id="ProtNLM"/>
    </source>
</evidence>
<keyword evidence="3" id="KW-1185">Reference proteome</keyword>
<organism evidence="2 3">
    <name type="scientific">Brassica cretica</name>
    <name type="common">Mustard</name>
    <dbReference type="NCBI Taxonomy" id="69181"/>
    <lineage>
        <taxon>Eukaryota</taxon>
        <taxon>Viridiplantae</taxon>
        <taxon>Streptophyta</taxon>
        <taxon>Embryophyta</taxon>
        <taxon>Tracheophyta</taxon>
        <taxon>Spermatophyta</taxon>
        <taxon>Magnoliopsida</taxon>
        <taxon>eudicotyledons</taxon>
        <taxon>Gunneridae</taxon>
        <taxon>Pentapetalae</taxon>
        <taxon>rosids</taxon>
        <taxon>malvids</taxon>
        <taxon>Brassicales</taxon>
        <taxon>Brassicaceae</taxon>
        <taxon>Brassiceae</taxon>
        <taxon>Brassica</taxon>
    </lineage>
</organism>
<proteinExistence type="predicted"/>
<comment type="caution">
    <text evidence="2">The sequence shown here is derived from an EMBL/GenBank/DDBJ whole genome shotgun (WGS) entry which is preliminary data.</text>
</comment>
<sequence length="152" mass="16740">MTCLRGDETQSASPSADAMIRKSNIQDCLKGNPVAGTMKKFSRLKSHCLSLHCSVTGSLSTCLLFAIKRPDVRKLLNLPDVVISSSTGQPSPPSPMQFSIPQSKDQSVGHEEPRMSSSESSSSVPDRRISRSSVLNQRIRTLERQLKDRKKK</sequence>
<gene>
    <name evidence="2" type="ORF">DY000_02028370</name>
</gene>
<dbReference type="Proteomes" id="UP000266723">
    <property type="component" value="Unassembled WGS sequence"/>
</dbReference>
<accession>A0ABQ7DKJ3</accession>
<name>A0ABQ7DKJ3_BRACR</name>
<evidence type="ECO:0000256" key="1">
    <source>
        <dbReference type="SAM" id="MobiDB-lite"/>
    </source>
</evidence>
<feature type="compositionally biased region" description="Polar residues" evidence="1">
    <location>
        <begin position="96"/>
        <end position="106"/>
    </location>
</feature>
<evidence type="ECO:0000313" key="3">
    <source>
        <dbReference type="Proteomes" id="UP000266723"/>
    </source>
</evidence>